<name>A0A9N9I184_FUNMO</name>
<proteinExistence type="predicted"/>
<feature type="non-terminal residue" evidence="1">
    <location>
        <position position="1"/>
    </location>
</feature>
<keyword evidence="2" id="KW-1185">Reference proteome</keyword>
<protein>
    <submittedName>
        <fullName evidence="1">11068_t:CDS:1</fullName>
    </submittedName>
</protein>
<dbReference type="EMBL" id="CAJVPP010011820">
    <property type="protein sequence ID" value="CAG8715634.1"/>
    <property type="molecule type" value="Genomic_DNA"/>
</dbReference>
<comment type="caution">
    <text evidence="1">The sequence shown here is derived from an EMBL/GenBank/DDBJ whole genome shotgun (WGS) entry which is preliminary data.</text>
</comment>
<organism evidence="1 2">
    <name type="scientific">Funneliformis mosseae</name>
    <name type="common">Endomycorrhizal fungus</name>
    <name type="synonym">Glomus mosseae</name>
    <dbReference type="NCBI Taxonomy" id="27381"/>
    <lineage>
        <taxon>Eukaryota</taxon>
        <taxon>Fungi</taxon>
        <taxon>Fungi incertae sedis</taxon>
        <taxon>Mucoromycota</taxon>
        <taxon>Glomeromycotina</taxon>
        <taxon>Glomeromycetes</taxon>
        <taxon>Glomerales</taxon>
        <taxon>Glomeraceae</taxon>
        <taxon>Funneliformis</taxon>
    </lineage>
</organism>
<dbReference type="AlphaFoldDB" id="A0A9N9I184"/>
<dbReference type="Proteomes" id="UP000789375">
    <property type="component" value="Unassembled WGS sequence"/>
</dbReference>
<gene>
    <name evidence="1" type="ORF">FMOSSE_LOCUS14617</name>
</gene>
<sequence length="128" mass="14621">DGEIDFQKFCTKNNQRGITGGIAQKISILADSFNSQRPYYDYQLYFKKRPLDADSNFYLQTDPNGKKLETGIVSNILDLINETGIEIDGLLTNHSERKTSAQLMQDINVEEQVIMNITGHLLMQYENI</sequence>
<evidence type="ECO:0000313" key="1">
    <source>
        <dbReference type="EMBL" id="CAG8715634.1"/>
    </source>
</evidence>
<evidence type="ECO:0000313" key="2">
    <source>
        <dbReference type="Proteomes" id="UP000789375"/>
    </source>
</evidence>
<reference evidence="1" key="1">
    <citation type="submission" date="2021-06" db="EMBL/GenBank/DDBJ databases">
        <authorList>
            <person name="Kallberg Y."/>
            <person name="Tangrot J."/>
            <person name="Rosling A."/>
        </authorList>
    </citation>
    <scope>NUCLEOTIDE SEQUENCE</scope>
    <source>
        <strain evidence="1">87-6 pot B 2015</strain>
    </source>
</reference>
<accession>A0A9N9I184</accession>
<feature type="non-terminal residue" evidence="1">
    <location>
        <position position="128"/>
    </location>
</feature>